<evidence type="ECO:0000256" key="9">
    <source>
        <dbReference type="ARBA" id="ARBA00022833"/>
    </source>
</evidence>
<evidence type="ECO:0000256" key="16">
    <source>
        <dbReference type="ARBA" id="ARBA00049061"/>
    </source>
</evidence>
<evidence type="ECO:0000313" key="21">
    <source>
        <dbReference type="Proteomes" id="UP001346869"/>
    </source>
</evidence>
<dbReference type="FunFam" id="3.10.200.10:FF:000003">
    <property type="entry name" value="Carbonic anhydrase 12"/>
    <property type="match status" value="1"/>
</dbReference>
<keyword evidence="5" id="KW-1003">Cell membrane</keyword>
<dbReference type="CDD" id="cd03117">
    <property type="entry name" value="alpha_CA_IV_XV_like"/>
    <property type="match status" value="1"/>
</dbReference>
<evidence type="ECO:0000256" key="12">
    <source>
        <dbReference type="ARBA" id="ARBA00023180"/>
    </source>
</evidence>
<feature type="transmembrane region" description="Helical" evidence="18">
    <location>
        <begin position="277"/>
        <end position="300"/>
    </location>
</feature>
<comment type="similarity">
    <text evidence="3 17">Belongs to the alpha-carbonic anhydrase family.</text>
</comment>
<evidence type="ECO:0000256" key="14">
    <source>
        <dbReference type="ARBA" id="ARBA00023288"/>
    </source>
</evidence>
<keyword evidence="21" id="KW-1185">Reference proteome</keyword>
<dbReference type="InterPro" id="IPR023561">
    <property type="entry name" value="Carbonic_anhydrase_a-class"/>
</dbReference>
<accession>A0AAN8AQR2</accession>
<keyword evidence="9 17" id="KW-0862">Zinc</keyword>
<dbReference type="InterPro" id="IPR036398">
    <property type="entry name" value="CA_dom_sf"/>
</dbReference>
<keyword evidence="8 17" id="KW-0732">Signal</keyword>
<evidence type="ECO:0000256" key="8">
    <source>
        <dbReference type="ARBA" id="ARBA00022729"/>
    </source>
</evidence>
<name>A0AAN8AQR2_ELEMC</name>
<dbReference type="Proteomes" id="UP001346869">
    <property type="component" value="Unassembled WGS sequence"/>
</dbReference>
<comment type="function">
    <text evidence="15">Catalyzes the reversible hydration of carbon dioxide into bicarbonate and protons and thus is essential to maintaining intracellular and extracellular pH. May stimulate the sodium/bicarbonate transporter activity of SLC4A4 that acts in pH homeostasis. It is essential for acid overload removal from the retina and retina epithelium, and acid release in the choriocapillaris in the choroid.</text>
</comment>
<evidence type="ECO:0000256" key="17">
    <source>
        <dbReference type="RuleBase" id="RU367011"/>
    </source>
</evidence>
<comment type="subunit">
    <text evidence="4">Interacts with SLC4A4.</text>
</comment>
<feature type="chain" id="PRO_5042673151" description="Carbonic anhydrase" evidence="17">
    <location>
        <begin position="20"/>
        <end position="306"/>
    </location>
</feature>
<feature type="domain" description="Alpha-carbonic anhydrase" evidence="19">
    <location>
        <begin position="20"/>
        <end position="281"/>
    </location>
</feature>
<dbReference type="AlphaFoldDB" id="A0AAN8AQR2"/>
<gene>
    <name evidence="20" type="ORF">PBY51_009820</name>
</gene>
<dbReference type="Pfam" id="PF00194">
    <property type="entry name" value="Carb_anhydrase"/>
    <property type="match status" value="1"/>
</dbReference>
<comment type="catalytic activity">
    <reaction evidence="16">
        <text>hydrogencarbonate + H(+) = CO2 + H2O</text>
        <dbReference type="Rhea" id="RHEA:10748"/>
        <dbReference type="ChEBI" id="CHEBI:15377"/>
        <dbReference type="ChEBI" id="CHEBI:15378"/>
        <dbReference type="ChEBI" id="CHEBI:16526"/>
        <dbReference type="ChEBI" id="CHEBI:17544"/>
        <dbReference type="EC" id="4.2.1.1"/>
    </reaction>
    <physiologicalReaction direction="left-to-right" evidence="16">
        <dbReference type="Rhea" id="RHEA:10749"/>
    </physiologicalReaction>
    <physiologicalReaction direction="right-to-left" evidence="16">
        <dbReference type="Rhea" id="RHEA:10750"/>
    </physiologicalReaction>
</comment>
<keyword evidence="13 17" id="KW-0456">Lyase</keyword>
<evidence type="ECO:0000256" key="15">
    <source>
        <dbReference type="ARBA" id="ARBA00045603"/>
    </source>
</evidence>
<dbReference type="SUPFAM" id="SSF51069">
    <property type="entry name" value="Carbonic anhydrase"/>
    <property type="match status" value="1"/>
</dbReference>
<keyword evidence="18" id="KW-1133">Transmembrane helix</keyword>
<evidence type="ECO:0000256" key="7">
    <source>
        <dbReference type="ARBA" id="ARBA00022723"/>
    </source>
</evidence>
<evidence type="ECO:0000256" key="6">
    <source>
        <dbReference type="ARBA" id="ARBA00022622"/>
    </source>
</evidence>
<dbReference type="PROSITE" id="PS51144">
    <property type="entry name" value="ALPHA_CA_2"/>
    <property type="match status" value="1"/>
</dbReference>
<dbReference type="EMBL" id="JAUZQC010000007">
    <property type="protein sequence ID" value="KAK5868843.1"/>
    <property type="molecule type" value="Genomic_DNA"/>
</dbReference>
<keyword evidence="14" id="KW-0449">Lipoprotein</keyword>
<organism evidence="20 21">
    <name type="scientific">Eleginops maclovinus</name>
    <name type="common">Patagonian blennie</name>
    <name type="synonym">Eleginus maclovinus</name>
    <dbReference type="NCBI Taxonomy" id="56733"/>
    <lineage>
        <taxon>Eukaryota</taxon>
        <taxon>Metazoa</taxon>
        <taxon>Chordata</taxon>
        <taxon>Craniata</taxon>
        <taxon>Vertebrata</taxon>
        <taxon>Euteleostomi</taxon>
        <taxon>Actinopterygii</taxon>
        <taxon>Neopterygii</taxon>
        <taxon>Teleostei</taxon>
        <taxon>Neoteleostei</taxon>
        <taxon>Acanthomorphata</taxon>
        <taxon>Eupercaria</taxon>
        <taxon>Perciformes</taxon>
        <taxon>Notothenioidei</taxon>
        <taxon>Eleginopidae</taxon>
        <taxon>Eleginops</taxon>
    </lineage>
</organism>
<dbReference type="PANTHER" id="PTHR18952">
    <property type="entry name" value="CARBONIC ANHYDRASE"/>
    <property type="match status" value="1"/>
</dbReference>
<evidence type="ECO:0000256" key="13">
    <source>
        <dbReference type="ARBA" id="ARBA00023239"/>
    </source>
</evidence>
<dbReference type="GO" id="GO:0098552">
    <property type="term" value="C:side of membrane"/>
    <property type="evidence" value="ECO:0007669"/>
    <property type="project" value="UniProtKB-KW"/>
</dbReference>
<evidence type="ECO:0000259" key="19">
    <source>
        <dbReference type="PROSITE" id="PS51144"/>
    </source>
</evidence>
<evidence type="ECO:0000256" key="3">
    <source>
        <dbReference type="ARBA" id="ARBA00010718"/>
    </source>
</evidence>
<keyword evidence="6" id="KW-0336">GPI-anchor</keyword>
<dbReference type="SMART" id="SM01057">
    <property type="entry name" value="Carb_anhydrase"/>
    <property type="match status" value="1"/>
</dbReference>
<dbReference type="InterPro" id="IPR001148">
    <property type="entry name" value="CA_dom"/>
</dbReference>
<evidence type="ECO:0000256" key="18">
    <source>
        <dbReference type="SAM" id="Phobius"/>
    </source>
</evidence>
<keyword evidence="12" id="KW-0325">Glycoprotein</keyword>
<evidence type="ECO:0000313" key="20">
    <source>
        <dbReference type="EMBL" id="KAK5868843.1"/>
    </source>
</evidence>
<dbReference type="GO" id="GO:0004089">
    <property type="term" value="F:carbonate dehydratase activity"/>
    <property type="evidence" value="ECO:0007669"/>
    <property type="project" value="UniProtKB-UniRule"/>
</dbReference>
<dbReference type="PANTHER" id="PTHR18952:SF95">
    <property type="entry name" value="CARBONIC ANHYDRASE 4"/>
    <property type="match status" value="1"/>
</dbReference>
<sequence length="306" mass="33958">MLLPPVLFLFASSIRIVSGGDWCYQSQVTCDHNCTGPGAWGVVSQKCNGEHQSPVNIVTRRMLLDERLTSFHFTGYQEAFHGRLLNNGHTVQLDLPSRIKIIGGSLASQYKAIQLHLHWGKDGGPGSEHTIDGEQFPMEMHIVHIKEEYNSLSQAVGDSTGVAVLGFFFEESKSANKKFDPLIKALKNITQPSNSTALEGVSLEMFTPSQENMTKYLRYNGSLTTPDCAEAVIWSLFENTVPLSRKQLAEFSNLQFSNGEQMTKTFRPLQPLNGRQVYYSGGQVALVSTVLLIVSVLVSLMNEYVH</sequence>
<dbReference type="InterPro" id="IPR041874">
    <property type="entry name" value="CA4/CA15"/>
</dbReference>
<dbReference type="PROSITE" id="PS00162">
    <property type="entry name" value="ALPHA_CA_1"/>
    <property type="match status" value="1"/>
</dbReference>
<proteinExistence type="inferred from homology"/>
<comment type="function">
    <text evidence="17">Reversible hydration of carbon dioxide.</text>
</comment>
<evidence type="ECO:0000256" key="4">
    <source>
        <dbReference type="ARBA" id="ARBA00011736"/>
    </source>
</evidence>
<comment type="cofactor">
    <cofactor evidence="1 17">
        <name>Zn(2+)</name>
        <dbReference type="ChEBI" id="CHEBI:29105"/>
    </cofactor>
</comment>
<dbReference type="GO" id="GO:0008270">
    <property type="term" value="F:zinc ion binding"/>
    <property type="evidence" value="ECO:0007669"/>
    <property type="project" value="UniProtKB-UniRule"/>
</dbReference>
<keyword evidence="18" id="KW-0812">Transmembrane</keyword>
<keyword evidence="11" id="KW-1015">Disulfide bond</keyword>
<dbReference type="InterPro" id="IPR018338">
    <property type="entry name" value="Carbonic_anhydrase_a-class_CS"/>
</dbReference>
<comment type="subcellular location">
    <subcellularLocation>
        <location evidence="2">Cell membrane</location>
        <topology evidence="2">Lipid-anchor</topology>
        <topology evidence="2">GPI-anchor</topology>
    </subcellularLocation>
</comment>
<reference evidence="20 21" key="2">
    <citation type="journal article" date="2023" name="Mol. Biol. Evol.">
        <title>Genomics of Secondarily Temperate Adaptation in the Only Non-Antarctic Icefish.</title>
        <authorList>
            <person name="Rivera-Colon A.G."/>
            <person name="Rayamajhi N."/>
            <person name="Minhas B.F."/>
            <person name="Madrigal G."/>
            <person name="Bilyk K.T."/>
            <person name="Yoon V."/>
            <person name="Hune M."/>
            <person name="Gregory S."/>
            <person name="Cheng C.H.C."/>
            <person name="Catchen J.M."/>
        </authorList>
    </citation>
    <scope>NUCLEOTIDE SEQUENCE [LARGE SCALE GENOMIC DNA]</scope>
    <source>
        <strain evidence="20">JMC-PN-2008</strain>
    </source>
</reference>
<keyword evidence="7 17" id="KW-0479">Metal-binding</keyword>
<dbReference type="GO" id="GO:0005886">
    <property type="term" value="C:plasma membrane"/>
    <property type="evidence" value="ECO:0007669"/>
    <property type="project" value="UniProtKB-SubCell"/>
</dbReference>
<feature type="signal peptide" evidence="17">
    <location>
        <begin position="1"/>
        <end position="19"/>
    </location>
</feature>
<evidence type="ECO:0000256" key="11">
    <source>
        <dbReference type="ARBA" id="ARBA00023157"/>
    </source>
</evidence>
<evidence type="ECO:0000256" key="10">
    <source>
        <dbReference type="ARBA" id="ARBA00023136"/>
    </source>
</evidence>
<comment type="caution">
    <text evidence="20">The sequence shown here is derived from an EMBL/GenBank/DDBJ whole genome shotgun (WGS) entry which is preliminary data.</text>
</comment>
<keyword evidence="10 18" id="KW-0472">Membrane</keyword>
<reference evidence="20 21" key="1">
    <citation type="journal article" date="2023" name="Genes (Basel)">
        <title>Chromosome-Level Genome Assembly and Circadian Gene Repertoire of the Patagonia Blennie Eleginops maclovinus-The Closest Ancestral Proxy of Antarctic Cryonotothenioids.</title>
        <authorList>
            <person name="Cheng C.C."/>
            <person name="Rivera-Colon A.G."/>
            <person name="Minhas B.F."/>
            <person name="Wilson L."/>
            <person name="Rayamajhi N."/>
            <person name="Vargas-Chacoff L."/>
            <person name="Catchen J.M."/>
        </authorList>
    </citation>
    <scope>NUCLEOTIDE SEQUENCE [LARGE SCALE GENOMIC DNA]</scope>
    <source>
        <strain evidence="20">JMC-PN-2008</strain>
    </source>
</reference>
<dbReference type="EC" id="4.2.1.1" evidence="17"/>
<protein>
    <recommendedName>
        <fullName evidence="17">Carbonic anhydrase</fullName>
        <ecNumber evidence="17">4.2.1.1</ecNumber>
    </recommendedName>
</protein>
<dbReference type="Gene3D" id="3.10.200.10">
    <property type="entry name" value="Alpha carbonic anhydrase"/>
    <property type="match status" value="1"/>
</dbReference>
<evidence type="ECO:0000256" key="1">
    <source>
        <dbReference type="ARBA" id="ARBA00001947"/>
    </source>
</evidence>
<evidence type="ECO:0000256" key="2">
    <source>
        <dbReference type="ARBA" id="ARBA00004609"/>
    </source>
</evidence>
<evidence type="ECO:0000256" key="5">
    <source>
        <dbReference type="ARBA" id="ARBA00022475"/>
    </source>
</evidence>